<feature type="non-terminal residue" evidence="2">
    <location>
        <position position="98"/>
    </location>
</feature>
<dbReference type="AlphaFoldDB" id="A0AAN5C6L6"/>
<reference evidence="3" key="1">
    <citation type="submission" date="2022-10" db="EMBL/GenBank/DDBJ databases">
        <title>Genome assembly of Pristionchus species.</title>
        <authorList>
            <person name="Yoshida K."/>
            <person name="Sommer R.J."/>
        </authorList>
    </citation>
    <scope>NUCLEOTIDE SEQUENCE [LARGE SCALE GENOMIC DNA]</scope>
    <source>
        <strain evidence="3">RS5460</strain>
    </source>
</reference>
<protein>
    <submittedName>
        <fullName evidence="2">Uncharacterized protein</fullName>
    </submittedName>
</protein>
<evidence type="ECO:0000313" key="2">
    <source>
        <dbReference type="EMBL" id="GMR39393.1"/>
    </source>
</evidence>
<sequence>GFDIACYVNTGVFNGVITAKCSIDNIVYMVTAQLPPYYYDTKKTVVESDDVHTLEERIKELEHQLEKCKSTIEEQNEHIQALQTLQTGNDKLCQALAE</sequence>
<evidence type="ECO:0000313" key="3">
    <source>
        <dbReference type="Proteomes" id="UP001328107"/>
    </source>
</evidence>
<accession>A0AAN5C6L6</accession>
<keyword evidence="3" id="KW-1185">Reference proteome</keyword>
<name>A0AAN5C6L6_9BILA</name>
<feature type="coiled-coil region" evidence="1">
    <location>
        <begin position="51"/>
        <end position="85"/>
    </location>
</feature>
<feature type="non-terminal residue" evidence="2">
    <location>
        <position position="1"/>
    </location>
</feature>
<proteinExistence type="predicted"/>
<dbReference type="Proteomes" id="UP001328107">
    <property type="component" value="Unassembled WGS sequence"/>
</dbReference>
<organism evidence="2 3">
    <name type="scientific">Pristionchus mayeri</name>
    <dbReference type="NCBI Taxonomy" id="1317129"/>
    <lineage>
        <taxon>Eukaryota</taxon>
        <taxon>Metazoa</taxon>
        <taxon>Ecdysozoa</taxon>
        <taxon>Nematoda</taxon>
        <taxon>Chromadorea</taxon>
        <taxon>Rhabditida</taxon>
        <taxon>Rhabditina</taxon>
        <taxon>Diplogasteromorpha</taxon>
        <taxon>Diplogasteroidea</taxon>
        <taxon>Neodiplogasteridae</taxon>
        <taxon>Pristionchus</taxon>
    </lineage>
</organism>
<comment type="caution">
    <text evidence="2">The sequence shown here is derived from an EMBL/GenBank/DDBJ whole genome shotgun (WGS) entry which is preliminary data.</text>
</comment>
<keyword evidence="1" id="KW-0175">Coiled coil</keyword>
<dbReference type="EMBL" id="BTRK01000002">
    <property type="protein sequence ID" value="GMR39393.1"/>
    <property type="molecule type" value="Genomic_DNA"/>
</dbReference>
<gene>
    <name evidence="2" type="ORF">PMAYCL1PPCAC_09588</name>
</gene>
<evidence type="ECO:0000256" key="1">
    <source>
        <dbReference type="SAM" id="Coils"/>
    </source>
</evidence>